<protein>
    <submittedName>
        <fullName evidence="1">Unnamed protein product</fullName>
    </submittedName>
</protein>
<evidence type="ECO:0000313" key="2">
    <source>
        <dbReference type="Proteomes" id="UP001165064"/>
    </source>
</evidence>
<proteinExistence type="predicted"/>
<dbReference type="EMBL" id="BSXS01004707">
    <property type="protein sequence ID" value="GME83361.1"/>
    <property type="molecule type" value="Genomic_DNA"/>
</dbReference>
<name>A0ACB5T8Q7_AMBMO</name>
<sequence>MQEFNNLVADLKNKIQETDPDHKLVANFDRYLVSLVAQSICIIGSRSLSVIEGGALELCGGKLRKVLGLKPDENEEEETGELDNNQFEPLDEAGIALRQSWLIEGVLRLWNNEPRIGYLILEKMKNKGFLKPYQLLESLFKNNENLIAVTECYATELLNRLINDSIDAAAGGAEGGEEDKAKLLQAFNECVIRNVNLFVEKVEIDFSSENIDKFTEAETIDQDDEIRWGLRNLLDLLKMYLRNYLSILDISGLKKLIEEEASEKTNVKEHLNELIESVQKLN</sequence>
<keyword evidence="2" id="KW-1185">Reference proteome</keyword>
<organism evidence="1 2">
    <name type="scientific">Ambrosiozyma monospora</name>
    <name type="common">Yeast</name>
    <name type="synonym">Endomycopsis monosporus</name>
    <dbReference type="NCBI Taxonomy" id="43982"/>
    <lineage>
        <taxon>Eukaryota</taxon>
        <taxon>Fungi</taxon>
        <taxon>Dikarya</taxon>
        <taxon>Ascomycota</taxon>
        <taxon>Saccharomycotina</taxon>
        <taxon>Pichiomycetes</taxon>
        <taxon>Pichiales</taxon>
        <taxon>Pichiaceae</taxon>
        <taxon>Ambrosiozyma</taxon>
    </lineage>
</organism>
<reference evidence="1" key="1">
    <citation type="submission" date="2023-04" db="EMBL/GenBank/DDBJ databases">
        <title>Ambrosiozyma monospora NBRC 10751.</title>
        <authorList>
            <person name="Ichikawa N."/>
            <person name="Sato H."/>
            <person name="Tonouchi N."/>
        </authorList>
    </citation>
    <scope>NUCLEOTIDE SEQUENCE</scope>
    <source>
        <strain evidence="1">NBRC 10751</strain>
    </source>
</reference>
<evidence type="ECO:0000313" key="1">
    <source>
        <dbReference type="EMBL" id="GME83361.1"/>
    </source>
</evidence>
<comment type="caution">
    <text evidence="1">The sequence shown here is derived from an EMBL/GenBank/DDBJ whole genome shotgun (WGS) entry which is preliminary data.</text>
</comment>
<gene>
    <name evidence="1" type="ORF">Amon02_000611800</name>
</gene>
<accession>A0ACB5T8Q7</accession>
<dbReference type="Proteomes" id="UP001165064">
    <property type="component" value="Unassembled WGS sequence"/>
</dbReference>